<keyword evidence="1" id="KW-0645">Protease</keyword>
<evidence type="ECO:0000313" key="10">
    <source>
        <dbReference type="EnsemblMetazoa" id="PHUM074540-PA"/>
    </source>
</evidence>
<dbReference type="InterPro" id="IPR037518">
    <property type="entry name" value="MPN"/>
</dbReference>
<feature type="compositionally biased region" description="Pro residues" evidence="7">
    <location>
        <begin position="378"/>
        <end position="391"/>
    </location>
</feature>
<dbReference type="PANTHER" id="PTHR10410">
    <property type="entry name" value="EUKARYOTIC TRANSLATION INITIATION FACTOR 3 -RELATED"/>
    <property type="match status" value="1"/>
</dbReference>
<evidence type="ECO:0000256" key="1">
    <source>
        <dbReference type="ARBA" id="ARBA00022670"/>
    </source>
</evidence>
<dbReference type="InterPro" id="IPR050242">
    <property type="entry name" value="JAMM_MPN+_peptidase_M67A"/>
</dbReference>
<dbReference type="OrthoDB" id="167806at2759"/>
<feature type="region of interest" description="Disordered" evidence="7">
    <location>
        <begin position="511"/>
        <end position="570"/>
    </location>
</feature>
<dbReference type="FunFam" id="3.40.140.10:FF:000053">
    <property type="entry name" value="MPN domain-containing protein CG4751"/>
    <property type="match status" value="1"/>
</dbReference>
<feature type="domain" description="MPN" evidence="8">
    <location>
        <begin position="124"/>
        <end position="260"/>
    </location>
</feature>
<dbReference type="Pfam" id="PF14464">
    <property type="entry name" value="Prok-JAB"/>
    <property type="match status" value="1"/>
</dbReference>
<dbReference type="KEGG" id="phu:Phum_PHUM074540"/>
<dbReference type="HOGENOM" id="CLU_447844_0_0_1"/>
<evidence type="ECO:0000313" key="11">
    <source>
        <dbReference type="Proteomes" id="UP000009046"/>
    </source>
</evidence>
<keyword evidence="3" id="KW-0378">Hydrolase</keyword>
<accession>E0VBW7</accession>
<dbReference type="EMBL" id="AAZO01000896">
    <property type="status" value="NOT_ANNOTATED_CDS"/>
    <property type="molecule type" value="Genomic_DNA"/>
</dbReference>
<dbReference type="eggNOG" id="KOG1555">
    <property type="taxonomic scope" value="Eukaryota"/>
</dbReference>
<dbReference type="Gene3D" id="3.40.140.10">
    <property type="entry name" value="Cytidine Deaminase, domain 2"/>
    <property type="match status" value="1"/>
</dbReference>
<feature type="compositionally biased region" description="Polar residues" evidence="7">
    <location>
        <begin position="403"/>
        <end position="423"/>
    </location>
</feature>
<evidence type="ECO:0000259" key="8">
    <source>
        <dbReference type="PROSITE" id="PS50249"/>
    </source>
</evidence>
<dbReference type="GO" id="GO:0008237">
    <property type="term" value="F:metallopeptidase activity"/>
    <property type="evidence" value="ECO:0007669"/>
    <property type="project" value="UniProtKB-KW"/>
</dbReference>
<sequence length="610" mass="67489">MDVKPSEEVIEISNKPIESQDGLPKENPCSGEEKEKVSVQTETDETIEKPVSPSKDNESQKPVENEKPEIEIVPLPPPLPQLEHKRRIIVKHSILGNKIPSHDPNVLVESITFTSMGKIQPFLITLSTNAALVMDYHSHLTSSEVVGYLAGTWDVNTHNLSITLALPCKCRLSDYESSPNVEADIRNTISSNGLTLIGWYHSHPTAPPTPSIRDIEMQLDFELKMKGVNDSNYLPCIGFICSPYNFDNPSFESNIVSYWVVPPPENKIHEYGKPMMMSYTLVQDQSISHDVLLEMKKCADFYKPETDYIRFPEIFKGPVKFIEKLRMSLTQKFPLNHSKSETLWKYIQDITEVSTNKSETEILKQIVDISSHPSVVVPQPPPPPPAPAPVPEKPKYNIPNVPSPITSLNLKSGTNSIPSVTPYNKSRSKTKSSGKRSNSSSRDSSKNLASLNNYFVGSDLAALFGSAKYPGISLDPATKSLLNLNSFSLGGMFLPPMAAAAAAAAAASYKPDPSVGLMKPPPPPPSSNSYFNYTQPRTTSGSRSGSSSTRNTNKSIPSTSRDVHSPSNKVPKLDAHQMANFFIPTSLIYKVVDNKKEKKNIFYTLSIFYY</sequence>
<feature type="compositionally biased region" description="Low complexity" evidence="7">
    <location>
        <begin position="537"/>
        <end position="550"/>
    </location>
</feature>
<feature type="compositionally biased region" description="Polar residues" evidence="7">
    <location>
        <begin position="551"/>
        <end position="568"/>
    </location>
</feature>
<keyword evidence="11" id="KW-1185">Reference proteome</keyword>
<gene>
    <name evidence="10" type="primary">8231272</name>
    <name evidence="9" type="ORF">Phum_PHUM074540</name>
</gene>
<feature type="compositionally biased region" description="Basic and acidic residues" evidence="7">
    <location>
        <begin position="55"/>
        <end position="70"/>
    </location>
</feature>
<reference evidence="10" key="3">
    <citation type="submission" date="2021-02" db="UniProtKB">
        <authorList>
            <consortium name="EnsemblMetazoa"/>
        </authorList>
    </citation>
    <scope>IDENTIFICATION</scope>
    <source>
        <strain evidence="10">USDA</strain>
    </source>
</reference>
<reference evidence="9" key="1">
    <citation type="submission" date="2007-04" db="EMBL/GenBank/DDBJ databases">
        <title>Annotation of Pediculus humanus corporis strain USDA.</title>
        <authorList>
            <person name="Kirkness E."/>
            <person name="Hannick L."/>
            <person name="Hass B."/>
            <person name="Bruggner R."/>
            <person name="Lawson D."/>
            <person name="Bidwell S."/>
            <person name="Joardar V."/>
            <person name="Caler E."/>
            <person name="Walenz B."/>
            <person name="Inman J."/>
            <person name="Schobel S."/>
            <person name="Galinsky K."/>
            <person name="Amedeo P."/>
            <person name="Strausberg R."/>
        </authorList>
    </citation>
    <scope>NUCLEOTIDE SEQUENCE</scope>
    <source>
        <strain evidence="9">USDA</strain>
    </source>
</reference>
<evidence type="ECO:0000256" key="3">
    <source>
        <dbReference type="ARBA" id="ARBA00022801"/>
    </source>
</evidence>
<feature type="region of interest" description="Disordered" evidence="7">
    <location>
        <begin position="373"/>
        <end position="447"/>
    </location>
</feature>
<keyword evidence="5" id="KW-0482">Metalloprotease</keyword>
<comment type="similarity">
    <text evidence="6">Belongs to the peptidase M67 family.</text>
</comment>
<evidence type="ECO:0000256" key="5">
    <source>
        <dbReference type="ARBA" id="ARBA00023049"/>
    </source>
</evidence>
<dbReference type="RefSeq" id="XP_002423611.1">
    <property type="nucleotide sequence ID" value="XM_002423566.1"/>
</dbReference>
<dbReference type="AlphaFoldDB" id="E0VBW7"/>
<dbReference type="VEuPathDB" id="VectorBase:PHUM074540"/>
<dbReference type="STRING" id="121224.E0VBW7"/>
<dbReference type="InterPro" id="IPR028090">
    <property type="entry name" value="JAB_dom_prok"/>
</dbReference>
<dbReference type="InParanoid" id="E0VBW7"/>
<evidence type="ECO:0000256" key="2">
    <source>
        <dbReference type="ARBA" id="ARBA00022723"/>
    </source>
</evidence>
<reference evidence="9" key="2">
    <citation type="submission" date="2007-04" db="EMBL/GenBank/DDBJ databases">
        <title>The genome of the human body louse.</title>
        <authorList>
            <consortium name="The Human Body Louse Genome Consortium"/>
            <person name="Kirkness E."/>
            <person name="Walenz B."/>
            <person name="Hass B."/>
            <person name="Bruggner R."/>
            <person name="Strausberg R."/>
        </authorList>
    </citation>
    <scope>NUCLEOTIDE SEQUENCE</scope>
    <source>
        <strain evidence="9">USDA</strain>
    </source>
</reference>
<dbReference type="GO" id="GO:0006508">
    <property type="term" value="P:proteolysis"/>
    <property type="evidence" value="ECO:0007669"/>
    <property type="project" value="UniProtKB-KW"/>
</dbReference>
<feature type="region of interest" description="Disordered" evidence="7">
    <location>
        <begin position="1"/>
        <end position="77"/>
    </location>
</feature>
<keyword evidence="4" id="KW-0862">Zinc</keyword>
<dbReference type="Proteomes" id="UP000009046">
    <property type="component" value="Unassembled WGS sequence"/>
</dbReference>
<protein>
    <recommendedName>
        <fullName evidence="8">MPN domain-containing protein</fullName>
    </recommendedName>
</protein>
<dbReference type="EnsemblMetazoa" id="PHUM074540-RA">
    <property type="protein sequence ID" value="PHUM074540-PA"/>
    <property type="gene ID" value="PHUM074540"/>
</dbReference>
<dbReference type="EMBL" id="DS235042">
    <property type="protein sequence ID" value="EEB10873.1"/>
    <property type="molecule type" value="Genomic_DNA"/>
</dbReference>
<evidence type="ECO:0000256" key="7">
    <source>
        <dbReference type="SAM" id="MobiDB-lite"/>
    </source>
</evidence>
<keyword evidence="2" id="KW-0479">Metal-binding</keyword>
<dbReference type="SUPFAM" id="SSF102712">
    <property type="entry name" value="JAB1/MPN domain"/>
    <property type="match status" value="1"/>
</dbReference>
<feature type="compositionally biased region" description="Polar residues" evidence="7">
    <location>
        <begin position="527"/>
        <end position="536"/>
    </location>
</feature>
<evidence type="ECO:0000313" key="9">
    <source>
        <dbReference type="EMBL" id="EEB10873.1"/>
    </source>
</evidence>
<dbReference type="CTD" id="8231272"/>
<proteinExistence type="inferred from homology"/>
<dbReference type="CDD" id="cd08067">
    <property type="entry name" value="MPN_2A_DUB"/>
    <property type="match status" value="1"/>
</dbReference>
<evidence type="ECO:0000256" key="4">
    <source>
        <dbReference type="ARBA" id="ARBA00022833"/>
    </source>
</evidence>
<dbReference type="PROSITE" id="PS50249">
    <property type="entry name" value="MPN"/>
    <property type="match status" value="1"/>
</dbReference>
<name>E0VBW7_PEDHC</name>
<dbReference type="GeneID" id="8231272"/>
<dbReference type="GO" id="GO:0046872">
    <property type="term" value="F:metal ion binding"/>
    <property type="evidence" value="ECO:0007669"/>
    <property type="project" value="UniProtKB-KW"/>
</dbReference>
<evidence type="ECO:0000256" key="6">
    <source>
        <dbReference type="ARBA" id="ARBA00061577"/>
    </source>
</evidence>
<organism>
    <name type="scientific">Pediculus humanus subsp. corporis</name>
    <name type="common">Body louse</name>
    <dbReference type="NCBI Taxonomy" id="121224"/>
    <lineage>
        <taxon>Eukaryota</taxon>
        <taxon>Metazoa</taxon>
        <taxon>Ecdysozoa</taxon>
        <taxon>Arthropoda</taxon>
        <taxon>Hexapoda</taxon>
        <taxon>Insecta</taxon>
        <taxon>Pterygota</taxon>
        <taxon>Neoptera</taxon>
        <taxon>Paraneoptera</taxon>
        <taxon>Psocodea</taxon>
        <taxon>Troctomorpha</taxon>
        <taxon>Phthiraptera</taxon>
        <taxon>Anoplura</taxon>
        <taxon>Pediculidae</taxon>
        <taxon>Pediculus</taxon>
    </lineage>
</organism>